<evidence type="ECO:0000256" key="9">
    <source>
        <dbReference type="PIRSR" id="PIRSR000350-4"/>
    </source>
</evidence>
<dbReference type="Gene3D" id="3.30.390.30">
    <property type="match status" value="1"/>
</dbReference>
<feature type="binding site" evidence="8">
    <location>
        <position position="260"/>
    </location>
    <ligand>
        <name>NAD(+)</name>
        <dbReference type="ChEBI" id="CHEBI:57540"/>
    </ligand>
</feature>
<comment type="similarity">
    <text evidence="1 10">Belongs to the class-I pyridine nucleotide-disulfide oxidoreductase family.</text>
</comment>
<evidence type="ECO:0000256" key="6">
    <source>
        <dbReference type="ARBA" id="ARBA00023157"/>
    </source>
</evidence>
<feature type="binding site" evidence="8">
    <location>
        <position position="301"/>
    </location>
    <ligand>
        <name>FAD</name>
        <dbReference type="ChEBI" id="CHEBI:57692"/>
    </ligand>
</feature>
<keyword evidence="7 10" id="KW-0676">Redox-active center</keyword>
<keyword evidence="4" id="KW-0521">NADP</keyword>
<comment type="cofactor">
    <cofactor evidence="8">
        <name>FAD</name>
        <dbReference type="ChEBI" id="CHEBI:57692"/>
    </cofactor>
    <text evidence="8">Binds 1 FAD per subunit.</text>
</comment>
<evidence type="ECO:0000256" key="10">
    <source>
        <dbReference type="RuleBase" id="RU003691"/>
    </source>
</evidence>
<dbReference type="STRING" id="570947.SAMN05421687_104187"/>
<dbReference type="PRINTS" id="PR00411">
    <property type="entry name" value="PNDRDTASEI"/>
</dbReference>
<feature type="domain" description="FAD/NAD(P)-binding" evidence="12">
    <location>
        <begin position="2"/>
        <end position="315"/>
    </location>
</feature>
<dbReference type="PROSITE" id="PS00076">
    <property type="entry name" value="PYRIDINE_REDOX_1"/>
    <property type="match status" value="1"/>
</dbReference>
<dbReference type="PIRSF" id="PIRSF000350">
    <property type="entry name" value="Mercury_reductase_MerA"/>
    <property type="match status" value="1"/>
</dbReference>
<feature type="domain" description="Pyridine nucleotide-disulphide oxidoreductase dimerisation" evidence="11">
    <location>
        <begin position="336"/>
        <end position="437"/>
    </location>
</feature>
<accession>A0A1N7J956</accession>
<evidence type="ECO:0000256" key="4">
    <source>
        <dbReference type="ARBA" id="ARBA00022857"/>
    </source>
</evidence>
<feature type="binding site" evidence="8">
    <location>
        <begin position="173"/>
        <end position="180"/>
    </location>
    <ligand>
        <name>NAD(+)</name>
        <dbReference type="ChEBI" id="CHEBI:57540"/>
    </ligand>
</feature>
<dbReference type="Pfam" id="PF07992">
    <property type="entry name" value="Pyr_redox_2"/>
    <property type="match status" value="1"/>
</dbReference>
<dbReference type="PRINTS" id="PR00368">
    <property type="entry name" value="FADPNR"/>
</dbReference>
<dbReference type="RefSeq" id="WP_084193671.1">
    <property type="nucleotide sequence ID" value="NZ_FTOC01000004.1"/>
</dbReference>
<dbReference type="AlphaFoldDB" id="A0A1N7J956"/>
<dbReference type="SUPFAM" id="SSF55424">
    <property type="entry name" value="FAD/NAD-linked reductases, dimerisation (C-terminal) domain"/>
    <property type="match status" value="1"/>
</dbReference>
<dbReference type="OrthoDB" id="9800167at2"/>
<protein>
    <submittedName>
        <fullName evidence="13">Pyruvate/2-oxoglutarate dehydrogenase complex, dihydrolipoamide dehydrogenase (E3) component</fullName>
    </submittedName>
</protein>
<dbReference type="Gene3D" id="3.50.50.60">
    <property type="entry name" value="FAD/NAD(P)-binding domain"/>
    <property type="match status" value="2"/>
</dbReference>
<evidence type="ECO:0000256" key="1">
    <source>
        <dbReference type="ARBA" id="ARBA00007532"/>
    </source>
</evidence>
<evidence type="ECO:0000259" key="12">
    <source>
        <dbReference type="Pfam" id="PF07992"/>
    </source>
</evidence>
<proteinExistence type="inferred from homology"/>
<gene>
    <name evidence="13" type="ORF">SAMN05421687_104187</name>
</gene>
<name>A0A1N7J956_9BACI</name>
<dbReference type="Proteomes" id="UP000187608">
    <property type="component" value="Unassembled WGS sequence"/>
</dbReference>
<evidence type="ECO:0000313" key="14">
    <source>
        <dbReference type="Proteomes" id="UP000187608"/>
    </source>
</evidence>
<feature type="binding site" evidence="8">
    <location>
        <position position="49"/>
    </location>
    <ligand>
        <name>FAD</name>
        <dbReference type="ChEBI" id="CHEBI:57692"/>
    </ligand>
</feature>
<sequence length="465" mass="51006">MYDIIVIGGGAGGLTVAAGAASLGARTALIEKKEALGGDCLHFGCIPSKAFIEAANEIYAARHTSYAGIEARGEVDLSKIMERVNQSVATIQKEDSRERFEALGVDIYQGSPTFTGKRELNVEGTVLSGKKIVLATGSSVKHPEIEGLEEAEYWTNETVFQQTDLPETMAFIGAGPVGLEIAQAFARLGTKVTVFESGKSILKKEDPVIRQKAMEILSREMTIITDARVQKISNEGSMVHYTTAGEEETLQTDRIFLATGRKPNTEGLNLSAGDVTKNEEGFIRVDETLRTSNPDVFAVGDVTGHMPFTHVAGVHGKLVVQNALFSLKRRMSYEAIPWNTYITPEIFHIGKTQEEAEEAYVYETRLQQVDRFIADHATEGVVRIITDRKGFVLGAHAIGKGAGDWMQPVVALMNNKGHIKELSEMVYPYPNHAAALEDTAGQYWRLKLFAGIVPALTKKFLRWRL</sequence>
<dbReference type="PANTHER" id="PTHR43014">
    <property type="entry name" value="MERCURIC REDUCTASE"/>
    <property type="match status" value="1"/>
</dbReference>
<reference evidence="14" key="1">
    <citation type="submission" date="2017-01" db="EMBL/GenBank/DDBJ databases">
        <authorList>
            <person name="Varghese N."/>
            <person name="Submissions S."/>
        </authorList>
    </citation>
    <scope>NUCLEOTIDE SEQUENCE [LARGE SCALE GENOMIC DNA]</scope>
    <source>
        <strain evidence="14">DSM 23127</strain>
    </source>
</reference>
<evidence type="ECO:0000259" key="11">
    <source>
        <dbReference type="Pfam" id="PF02852"/>
    </source>
</evidence>
<evidence type="ECO:0000256" key="8">
    <source>
        <dbReference type="PIRSR" id="PIRSR000350-3"/>
    </source>
</evidence>
<keyword evidence="2 10" id="KW-0285">Flavoprotein</keyword>
<evidence type="ECO:0000256" key="7">
    <source>
        <dbReference type="ARBA" id="ARBA00023284"/>
    </source>
</evidence>
<dbReference type="GO" id="GO:0016668">
    <property type="term" value="F:oxidoreductase activity, acting on a sulfur group of donors, NAD(P) as acceptor"/>
    <property type="evidence" value="ECO:0007669"/>
    <property type="project" value="InterPro"/>
</dbReference>
<keyword evidence="8" id="KW-0547">Nucleotide-binding</keyword>
<keyword evidence="3 8" id="KW-0274">FAD</keyword>
<dbReference type="EMBL" id="FTOC01000004">
    <property type="protein sequence ID" value="SIS45869.1"/>
    <property type="molecule type" value="Genomic_DNA"/>
</dbReference>
<dbReference type="PANTHER" id="PTHR43014:SF2">
    <property type="entry name" value="MERCURIC REDUCTASE"/>
    <property type="match status" value="1"/>
</dbReference>
<evidence type="ECO:0000256" key="3">
    <source>
        <dbReference type="ARBA" id="ARBA00022827"/>
    </source>
</evidence>
<dbReference type="InterPro" id="IPR023753">
    <property type="entry name" value="FAD/NAD-binding_dom"/>
</dbReference>
<evidence type="ECO:0000256" key="5">
    <source>
        <dbReference type="ARBA" id="ARBA00023002"/>
    </source>
</evidence>
<dbReference type="InterPro" id="IPR012999">
    <property type="entry name" value="Pyr_OxRdtase_I_AS"/>
</dbReference>
<keyword evidence="14" id="KW-1185">Reference proteome</keyword>
<keyword evidence="6" id="KW-1015">Disulfide bond</keyword>
<evidence type="ECO:0000256" key="2">
    <source>
        <dbReference type="ARBA" id="ARBA00022630"/>
    </source>
</evidence>
<organism evidence="13 14">
    <name type="scientific">Salimicrobium flavidum</name>
    <dbReference type="NCBI Taxonomy" id="570947"/>
    <lineage>
        <taxon>Bacteria</taxon>
        <taxon>Bacillati</taxon>
        <taxon>Bacillota</taxon>
        <taxon>Bacilli</taxon>
        <taxon>Bacillales</taxon>
        <taxon>Bacillaceae</taxon>
        <taxon>Salimicrobium</taxon>
    </lineage>
</organism>
<feature type="binding site" evidence="8">
    <location>
        <begin position="136"/>
        <end position="138"/>
    </location>
    <ligand>
        <name>FAD</name>
        <dbReference type="ChEBI" id="CHEBI:57692"/>
    </ligand>
</feature>
<evidence type="ECO:0000313" key="13">
    <source>
        <dbReference type="EMBL" id="SIS45869.1"/>
    </source>
</evidence>
<dbReference type="InterPro" id="IPR004099">
    <property type="entry name" value="Pyr_nucl-diS_OxRdtase_dimer"/>
</dbReference>
<dbReference type="InterPro" id="IPR036188">
    <property type="entry name" value="FAD/NAD-bd_sf"/>
</dbReference>
<dbReference type="GO" id="GO:0003955">
    <property type="term" value="F:NAD(P)H dehydrogenase (quinone) activity"/>
    <property type="evidence" value="ECO:0007669"/>
    <property type="project" value="TreeGrafter"/>
</dbReference>
<dbReference type="Pfam" id="PF02852">
    <property type="entry name" value="Pyr_redox_dim"/>
    <property type="match status" value="1"/>
</dbReference>
<dbReference type="GO" id="GO:0050660">
    <property type="term" value="F:flavin adenine dinucleotide binding"/>
    <property type="evidence" value="ECO:0007669"/>
    <property type="project" value="TreeGrafter"/>
</dbReference>
<keyword evidence="8" id="KW-0520">NAD</keyword>
<dbReference type="InterPro" id="IPR001100">
    <property type="entry name" value="Pyr_nuc-diS_OxRdtase"/>
</dbReference>
<keyword evidence="13" id="KW-0670">Pyruvate</keyword>
<dbReference type="InterPro" id="IPR016156">
    <property type="entry name" value="FAD/NAD-linked_Rdtase_dimer_sf"/>
</dbReference>
<feature type="disulfide bond" description="Redox-active" evidence="9">
    <location>
        <begin position="40"/>
        <end position="45"/>
    </location>
</feature>
<dbReference type="SUPFAM" id="SSF51905">
    <property type="entry name" value="FAD/NAD(P)-binding domain"/>
    <property type="match status" value="1"/>
</dbReference>
<keyword evidence="5 10" id="KW-0560">Oxidoreductase</keyword>
<feature type="binding site" evidence="8">
    <location>
        <position position="196"/>
    </location>
    <ligand>
        <name>NAD(+)</name>
        <dbReference type="ChEBI" id="CHEBI:57540"/>
    </ligand>
</feature>